<evidence type="ECO:0000313" key="2">
    <source>
        <dbReference type="Proteomes" id="UP001597034"/>
    </source>
</evidence>
<dbReference type="Proteomes" id="UP001597034">
    <property type="component" value="Unassembled WGS sequence"/>
</dbReference>
<dbReference type="AlphaFoldDB" id="A0ABD6DM87"/>
<dbReference type="RefSeq" id="WP_256400539.1">
    <property type="nucleotide sequence ID" value="NZ_JANHJR010000003.1"/>
</dbReference>
<name>A0ABD6DM87_9EURY</name>
<protein>
    <recommendedName>
        <fullName evidence="3">Halobacterial output domain-containing protein</fullName>
    </recommendedName>
</protein>
<reference evidence="1 2" key="1">
    <citation type="journal article" date="2019" name="Int. J. Syst. Evol. Microbiol.">
        <title>The Global Catalogue of Microorganisms (GCM) 10K type strain sequencing project: providing services to taxonomists for standard genome sequencing and annotation.</title>
        <authorList>
            <consortium name="The Broad Institute Genomics Platform"/>
            <consortium name="The Broad Institute Genome Sequencing Center for Infectious Disease"/>
            <person name="Wu L."/>
            <person name="Ma J."/>
        </authorList>
    </citation>
    <scope>NUCLEOTIDE SEQUENCE [LARGE SCALE GENOMIC DNA]</scope>
    <source>
        <strain evidence="1 2">CGMCC 1.10390</strain>
    </source>
</reference>
<sequence length="110" mass="11590">MTGDIDDAVDELADVQAGSDLDSVPIVDVTETNATVAVTLGLPSGNEFVDEFTKPPVWGANCELQSFLDAMDVGPNELDELVGETVPAEREVGTSGLEFSIDRETVFGGK</sequence>
<dbReference type="EMBL" id="JBHUDO010000003">
    <property type="protein sequence ID" value="MFD1647404.1"/>
    <property type="molecule type" value="Genomic_DNA"/>
</dbReference>
<evidence type="ECO:0008006" key="3">
    <source>
        <dbReference type="Google" id="ProtNLM"/>
    </source>
</evidence>
<keyword evidence="2" id="KW-1185">Reference proteome</keyword>
<comment type="caution">
    <text evidence="1">The sequence shown here is derived from an EMBL/GenBank/DDBJ whole genome shotgun (WGS) entry which is preliminary data.</text>
</comment>
<accession>A0ABD6DM87</accession>
<evidence type="ECO:0000313" key="1">
    <source>
        <dbReference type="EMBL" id="MFD1647404.1"/>
    </source>
</evidence>
<proteinExistence type="predicted"/>
<organism evidence="1 2">
    <name type="scientific">Haloarchaeobius litoreus</name>
    <dbReference type="NCBI Taxonomy" id="755306"/>
    <lineage>
        <taxon>Archaea</taxon>
        <taxon>Methanobacteriati</taxon>
        <taxon>Methanobacteriota</taxon>
        <taxon>Stenosarchaea group</taxon>
        <taxon>Halobacteria</taxon>
        <taxon>Halobacteriales</taxon>
        <taxon>Halorubellaceae</taxon>
        <taxon>Haloarchaeobius</taxon>
    </lineage>
</organism>
<gene>
    <name evidence="1" type="ORF">ACFSBL_17080</name>
</gene>